<gene>
    <name evidence="3" type="ORF">ACFSUC_03460</name>
</gene>
<feature type="region of interest" description="Disordered" evidence="1">
    <location>
        <begin position="23"/>
        <end position="69"/>
    </location>
</feature>
<evidence type="ECO:0000313" key="3">
    <source>
        <dbReference type="EMBL" id="MFD2670665.1"/>
    </source>
</evidence>
<evidence type="ECO:0000256" key="1">
    <source>
        <dbReference type="SAM" id="MobiDB-lite"/>
    </source>
</evidence>
<dbReference type="RefSeq" id="WP_379928085.1">
    <property type="nucleotide sequence ID" value="NZ_JBHUMM010000005.1"/>
</dbReference>
<feature type="chain" id="PRO_5047345043" description="DUF1795 domain-containing protein" evidence="2">
    <location>
        <begin position="20"/>
        <end position="367"/>
    </location>
</feature>
<name>A0ABW5R7V4_9BACL</name>
<evidence type="ECO:0000313" key="4">
    <source>
        <dbReference type="Proteomes" id="UP001597497"/>
    </source>
</evidence>
<proteinExistence type="predicted"/>
<feature type="compositionally biased region" description="Acidic residues" evidence="1">
    <location>
        <begin position="46"/>
        <end position="57"/>
    </location>
</feature>
<dbReference type="PROSITE" id="PS51257">
    <property type="entry name" value="PROKAR_LIPOPROTEIN"/>
    <property type="match status" value="1"/>
</dbReference>
<dbReference type="Gene3D" id="3.40.1000.10">
    <property type="entry name" value="Mog1/PsbP, alpha/beta/alpha sandwich"/>
    <property type="match status" value="2"/>
</dbReference>
<comment type="caution">
    <text evidence="3">The sequence shown here is derived from an EMBL/GenBank/DDBJ whole genome shotgun (WGS) entry which is preliminary data.</text>
</comment>
<accession>A0ABW5R7V4</accession>
<evidence type="ECO:0008006" key="5">
    <source>
        <dbReference type="Google" id="ProtNLM"/>
    </source>
</evidence>
<evidence type="ECO:0000256" key="2">
    <source>
        <dbReference type="SAM" id="SignalP"/>
    </source>
</evidence>
<keyword evidence="4" id="KW-1185">Reference proteome</keyword>
<reference evidence="4" key="1">
    <citation type="journal article" date="2019" name="Int. J. Syst. Evol. Microbiol.">
        <title>The Global Catalogue of Microorganisms (GCM) 10K type strain sequencing project: providing services to taxonomists for standard genome sequencing and annotation.</title>
        <authorList>
            <consortium name="The Broad Institute Genomics Platform"/>
            <consortium name="The Broad Institute Genome Sequencing Center for Infectious Disease"/>
            <person name="Wu L."/>
            <person name="Ma J."/>
        </authorList>
    </citation>
    <scope>NUCLEOTIDE SEQUENCE [LARGE SCALE GENOMIC DNA]</scope>
    <source>
        <strain evidence="4">KCTC 33676</strain>
    </source>
</reference>
<protein>
    <recommendedName>
        <fullName evidence="5">DUF1795 domain-containing protein</fullName>
    </recommendedName>
</protein>
<feature type="compositionally biased region" description="Low complexity" evidence="1">
    <location>
        <begin position="23"/>
        <end position="33"/>
    </location>
</feature>
<organism evidence="3 4">
    <name type="scientific">Marinicrinis sediminis</name>
    <dbReference type="NCBI Taxonomy" id="1652465"/>
    <lineage>
        <taxon>Bacteria</taxon>
        <taxon>Bacillati</taxon>
        <taxon>Bacillota</taxon>
        <taxon>Bacilli</taxon>
        <taxon>Bacillales</taxon>
        <taxon>Paenibacillaceae</taxon>
    </lineage>
</organism>
<feature type="signal peptide" evidence="2">
    <location>
        <begin position="1"/>
        <end position="19"/>
    </location>
</feature>
<dbReference type="EMBL" id="JBHUMM010000005">
    <property type="protein sequence ID" value="MFD2670665.1"/>
    <property type="molecule type" value="Genomic_DNA"/>
</dbReference>
<keyword evidence="2" id="KW-0732">Signal</keyword>
<sequence length="367" mass="40850">MKRGFLFVLMVMLVFTAVACGSNENETNTNTANKQEETENNAGTNADEDASANEEDGTANAPADFEGNVFTTADNKAEIKLPSDWEEAPVQQNVLAALEAGNPDEEKYVMIINESKENVSIPLEKYTEIILMQSENMVENATTSEPSEIDLGGYPALRYEVSGEIQGMNATYLLNIVETEQDFAQIIFWSESDRFQDHKEEFMAIASTFTALEYDPNAQGTGENVTLETVEQDGLAIDIPSNWQNNPSLNPDAAMGYQSMNGFMIVIKEPIEDFEGNLTELDEYYSLVRDSFYSGMDISEKETTTINGNEAILHQMSGEVSGMNLSYVAAMVKTDTHFYQILTWTSSNQFAGQKDVFYDIINSFKEI</sequence>
<dbReference type="Proteomes" id="UP001597497">
    <property type="component" value="Unassembled WGS sequence"/>
</dbReference>